<gene>
    <name evidence="2" type="ORF">HHU12_21560</name>
</gene>
<feature type="chain" id="PRO_5030511288" description="DUF4251 domain-containing protein" evidence="1">
    <location>
        <begin position="29"/>
        <end position="164"/>
    </location>
</feature>
<evidence type="ECO:0000313" key="2">
    <source>
        <dbReference type="EMBL" id="NME70578.1"/>
    </source>
</evidence>
<organism evidence="2 3">
    <name type="scientific">Flammeovirga aprica JL-4</name>
    <dbReference type="NCBI Taxonomy" id="694437"/>
    <lineage>
        <taxon>Bacteria</taxon>
        <taxon>Pseudomonadati</taxon>
        <taxon>Bacteroidota</taxon>
        <taxon>Cytophagia</taxon>
        <taxon>Cytophagales</taxon>
        <taxon>Flammeovirgaceae</taxon>
        <taxon>Flammeovirga</taxon>
    </lineage>
</organism>
<dbReference type="AlphaFoldDB" id="A0A7X9RXG3"/>
<reference evidence="2 3" key="1">
    <citation type="submission" date="2020-04" db="EMBL/GenBank/DDBJ databases">
        <title>Flammeovirga sp. SR4, a novel species isolated from seawater.</title>
        <authorList>
            <person name="Wang X."/>
        </authorList>
    </citation>
    <scope>NUCLEOTIDE SEQUENCE [LARGE SCALE GENOMIC DNA]</scope>
    <source>
        <strain evidence="2 3">ATCC 23126</strain>
    </source>
</reference>
<protein>
    <recommendedName>
        <fullName evidence="4">DUF4251 domain-containing protein</fullName>
    </recommendedName>
</protein>
<evidence type="ECO:0000256" key="1">
    <source>
        <dbReference type="SAM" id="SignalP"/>
    </source>
</evidence>
<proteinExistence type="predicted"/>
<evidence type="ECO:0008006" key="4">
    <source>
        <dbReference type="Google" id="ProtNLM"/>
    </source>
</evidence>
<comment type="caution">
    <text evidence="2">The sequence shown here is derived from an EMBL/GenBank/DDBJ whole genome shotgun (WGS) entry which is preliminary data.</text>
</comment>
<keyword evidence="3" id="KW-1185">Reference proteome</keyword>
<evidence type="ECO:0000313" key="3">
    <source>
        <dbReference type="Proteomes" id="UP000576082"/>
    </source>
</evidence>
<dbReference type="Proteomes" id="UP000576082">
    <property type="component" value="Unassembled WGS sequence"/>
</dbReference>
<keyword evidence="1" id="KW-0732">Signal</keyword>
<sequence>MRQFLRFNTLFYTSIILAMLAITHNVKAQEDFMINTGYVSTRTTLLNFNNGVSSRDLHPNSMIMLTIEGDKYRLAYLCIDELSDEAIEGSYEIVKTKSNGFKYEFDPVKIGDPKVNIFIPDGGNTWNIIVRYFDGRLINMSGVREITPEEYKILSTGKSPYTSK</sequence>
<feature type="signal peptide" evidence="1">
    <location>
        <begin position="1"/>
        <end position="28"/>
    </location>
</feature>
<accession>A0A7X9RXG3</accession>
<name>A0A7X9RXG3_9BACT</name>
<dbReference type="RefSeq" id="WP_169658811.1">
    <property type="nucleotide sequence ID" value="NZ_JABANE010000067.1"/>
</dbReference>
<dbReference type="EMBL" id="JABANE010000067">
    <property type="protein sequence ID" value="NME70578.1"/>
    <property type="molecule type" value="Genomic_DNA"/>
</dbReference>